<dbReference type="GO" id="GO:0005634">
    <property type="term" value="C:nucleus"/>
    <property type="evidence" value="ECO:0007669"/>
    <property type="project" value="TreeGrafter"/>
</dbReference>
<dbReference type="OrthoDB" id="10254973at2759"/>
<dbReference type="PANTHER" id="PTHR45916">
    <property type="entry name" value="STRUCTURAL MAINTENANCE OF CHROMOSOMES PROTEIN 5"/>
    <property type="match status" value="1"/>
</dbReference>
<dbReference type="VEuPathDB" id="PlasmoDB:PRELSG_0920600"/>
<evidence type="ECO:0000256" key="5">
    <source>
        <dbReference type="SAM" id="MobiDB-lite"/>
    </source>
</evidence>
<dbReference type="Pfam" id="PF13476">
    <property type="entry name" value="AAA_23"/>
    <property type="match status" value="1"/>
</dbReference>
<feature type="domain" description="Rad50/SbcC-type AAA" evidence="6">
    <location>
        <begin position="94"/>
        <end position="331"/>
    </location>
</feature>
<dbReference type="KEGG" id="prel:PRELSG_0920600"/>
<dbReference type="Gene3D" id="3.40.50.300">
    <property type="entry name" value="P-loop containing nucleotide triphosphate hydrolases"/>
    <property type="match status" value="2"/>
</dbReference>
<feature type="region of interest" description="Disordered" evidence="5">
    <location>
        <begin position="1"/>
        <end position="59"/>
    </location>
</feature>
<dbReference type="GO" id="GO:0003697">
    <property type="term" value="F:single-stranded DNA binding"/>
    <property type="evidence" value="ECO:0007669"/>
    <property type="project" value="TreeGrafter"/>
</dbReference>
<dbReference type="GO" id="GO:0030915">
    <property type="term" value="C:Smc5-Smc6 complex"/>
    <property type="evidence" value="ECO:0007669"/>
    <property type="project" value="TreeGrafter"/>
</dbReference>
<keyword evidence="8" id="KW-1185">Reference proteome</keyword>
<accession>A0A1J1H5S3</accession>
<evidence type="ECO:0000256" key="1">
    <source>
        <dbReference type="ARBA" id="ARBA00010171"/>
    </source>
</evidence>
<feature type="coiled-coil region" evidence="4">
    <location>
        <begin position="742"/>
        <end position="814"/>
    </location>
</feature>
<protein>
    <recommendedName>
        <fullName evidence="2">Structural maintenance of chromosomes protein 5</fullName>
    </recommendedName>
</protein>
<proteinExistence type="inferred from homology"/>
<dbReference type="GO" id="GO:0000724">
    <property type="term" value="P:double-strand break repair via homologous recombination"/>
    <property type="evidence" value="ECO:0007669"/>
    <property type="project" value="TreeGrafter"/>
</dbReference>
<evidence type="ECO:0000256" key="4">
    <source>
        <dbReference type="SAM" id="Coils"/>
    </source>
</evidence>
<feature type="coiled-coil region" evidence="4">
    <location>
        <begin position="256"/>
        <end position="343"/>
    </location>
</feature>
<dbReference type="GeneID" id="39736218"/>
<keyword evidence="3 4" id="KW-0175">Coiled coil</keyword>
<comment type="similarity">
    <text evidence="1">Belongs to the SMC family. SMC5 subfamily.</text>
</comment>
<dbReference type="InterPro" id="IPR027417">
    <property type="entry name" value="P-loop_NTPase"/>
</dbReference>
<evidence type="ECO:0000313" key="8">
    <source>
        <dbReference type="Proteomes" id="UP000220158"/>
    </source>
</evidence>
<dbReference type="AlphaFoldDB" id="A0A1J1H5S3"/>
<feature type="coiled-coil region" evidence="4">
    <location>
        <begin position="372"/>
        <end position="469"/>
    </location>
</feature>
<evidence type="ECO:0000313" key="7">
    <source>
        <dbReference type="EMBL" id="CRH00106.1"/>
    </source>
</evidence>
<dbReference type="OMA" id="ERDDCEE"/>
<evidence type="ECO:0000256" key="2">
    <source>
        <dbReference type="ARBA" id="ARBA00018687"/>
    </source>
</evidence>
<dbReference type="SUPFAM" id="SSF52540">
    <property type="entry name" value="P-loop containing nucleoside triphosphate hydrolases"/>
    <property type="match status" value="2"/>
</dbReference>
<organism evidence="7 8">
    <name type="scientific">Plasmodium relictum</name>
    <dbReference type="NCBI Taxonomy" id="85471"/>
    <lineage>
        <taxon>Eukaryota</taxon>
        <taxon>Sar</taxon>
        <taxon>Alveolata</taxon>
        <taxon>Apicomplexa</taxon>
        <taxon>Aconoidasida</taxon>
        <taxon>Haemosporida</taxon>
        <taxon>Plasmodiidae</taxon>
        <taxon>Plasmodium</taxon>
        <taxon>Plasmodium (Haemamoeba)</taxon>
    </lineage>
</organism>
<gene>
    <name evidence="7" type="ORF">PRELSG_0920600</name>
</gene>
<evidence type="ECO:0000256" key="3">
    <source>
        <dbReference type="ARBA" id="ARBA00023054"/>
    </source>
</evidence>
<feature type="coiled-coil region" evidence="4">
    <location>
        <begin position="976"/>
        <end position="1003"/>
    </location>
</feature>
<name>A0A1J1H5S3_PLARL</name>
<feature type="compositionally biased region" description="Low complexity" evidence="5">
    <location>
        <begin position="18"/>
        <end position="32"/>
    </location>
</feature>
<dbReference type="RefSeq" id="XP_028533111.1">
    <property type="nucleotide sequence ID" value="XM_028676642.1"/>
</dbReference>
<dbReference type="EMBL" id="LN835304">
    <property type="protein sequence ID" value="CRH00106.1"/>
    <property type="molecule type" value="Genomic_DNA"/>
</dbReference>
<dbReference type="PANTHER" id="PTHR45916:SF1">
    <property type="entry name" value="STRUCTURAL MAINTENANCE OF CHROMOSOMES PROTEIN 5"/>
    <property type="match status" value="1"/>
</dbReference>
<evidence type="ECO:0000259" key="6">
    <source>
        <dbReference type="Pfam" id="PF13476"/>
    </source>
</evidence>
<dbReference type="Proteomes" id="UP000220158">
    <property type="component" value="Chromosome 9"/>
</dbReference>
<sequence length="1188" mass="141462">MVYSNKRKLDASKKLSNKKNNNINENIGNILNEKGKEKKSKLNNVSKNSKNNDSINNNEISNINIDKSSELVNIDVSSDHNSFKKLKKGAIIEITLYNWMVFSGPVKLKAAEGINLIAAANASGKSSIVCALVFGLGYNSNILSRNKELINFIKKGEKKSYIEIILKCNEKNNISIKRIMNIIDKKVESFWFINNEKVNSSKILDIQKEFNLNLDNLITFMPQENVSKFSRLSSEELFEYTLLAIDKSLLDNYNYLKRLIEEKKNGEHKIVTYEHEIAEEKKLVDDLENKKGKFENFKNLLVTMKLYRVKKYILLLDMKKEELKKVRENIDSLVREKDEHFNTFKDYLSELEKCHKVINQLSSKYSEKKKIIKDSINEYIKLNIKLEEIEEQIIKEEKIMSDTVQNVYENREYIKDLDKKKKKVKEEIEQIKLFFKEKEKCNDNVEDKRKKLELDLKEISNENKQLLMKKYTLQSEYNSLTEKLKKRQNYQNIQEEKLLNSIEFTLRERIMNYKKNIKDIVQNHNLLSDNFLQNLRTKYDETKITNQNEISSEIIEELSRKNIIYGPLCKYIKCVKPQYDYIVEFFLKKYFYSFLLIKKENKPLLESLYKKYKLSVITTSRESHKFCYVTNEMKIMGVECFLYELFESPDIIKNGLINFIPINIAFVVKNDIFKNKSTTEINEFNNFMLKEISKQLNEEVTSLFYFCDNNVHRYRISSYDKNIYIDNSFFIDKKCKILYYINSNVKKDLTHLNEKKKECERELESLENKFLEFDKIKKDKNDEYNKIILQQNELHIKKKKLLLLQSELKSIEEDLSLYLRGESLIDDKKNNITKNINLLNDKKIKICEKYFSILKEHDKCDKELFGISHEMNQWKRYLSVIKNKNSENEQKHEALKNSIHLEKTRLSSCMCEISELEQLIKVHKKELKKEEISLLYDINLSLEQIENKLQECALQQKIYSNLDKSEEKYNMIVISIEKHKETIENKKKEIQDLKKLLEGYNEEMQFILPTWSNYINEYIIFLNYNFQKFMSFINPEYCGKIDLIKKNDYYEKCQLFIKVKFKKNAPFLLLSVSHQSGGERSLTTMLYILSIQKLTKNGFYVLDELNQGLDYVNEKRIFELLSCLSNPVLYKQYFLHNYEYKYIQIDYYSKPQYFILTPQIIKNIYFKDITVHYLFNGFGILDNQFSGF</sequence>
<feature type="compositionally biased region" description="Low complexity" evidence="5">
    <location>
        <begin position="42"/>
        <end position="59"/>
    </location>
</feature>
<dbReference type="InterPro" id="IPR038729">
    <property type="entry name" value="Rad50/SbcC_AAA"/>
</dbReference>
<reference evidence="7 8" key="1">
    <citation type="submission" date="2015-04" db="EMBL/GenBank/DDBJ databases">
        <authorList>
            <consortium name="Pathogen Informatics"/>
        </authorList>
    </citation>
    <scope>NUCLEOTIDE SEQUENCE [LARGE SCALE GENOMIC DNA]</scope>
    <source>
        <strain evidence="7 8">SGS1</strain>
    </source>
</reference>